<dbReference type="EMBL" id="JBGUAW010000002">
    <property type="protein sequence ID" value="MFA9460050.1"/>
    <property type="molecule type" value="Genomic_DNA"/>
</dbReference>
<dbReference type="InterPro" id="IPR007329">
    <property type="entry name" value="FMN-bd"/>
</dbReference>
<evidence type="ECO:0000313" key="8">
    <source>
        <dbReference type="Proteomes" id="UP001575181"/>
    </source>
</evidence>
<dbReference type="SMART" id="SM00900">
    <property type="entry name" value="FMN_bind"/>
    <property type="match status" value="1"/>
</dbReference>
<keyword evidence="3 5" id="KW-0472">Membrane</keyword>
<dbReference type="PIRSF" id="PIRSF036354">
    <property type="entry name" value="NosR"/>
    <property type="match status" value="1"/>
</dbReference>
<protein>
    <submittedName>
        <fullName evidence="7">4Fe-4S binding protein</fullName>
    </submittedName>
</protein>
<gene>
    <name evidence="7" type="ORF">ACERLL_04355</name>
</gene>
<feature type="transmembrane region" description="Helical" evidence="5">
    <location>
        <begin position="543"/>
        <end position="561"/>
    </location>
</feature>
<feature type="domain" description="FMN-binding" evidence="6">
    <location>
        <begin position="73"/>
        <end position="166"/>
    </location>
</feature>
<feature type="transmembrane region" description="Helical" evidence="5">
    <location>
        <begin position="408"/>
        <end position="429"/>
    </location>
</feature>
<evidence type="ECO:0000256" key="1">
    <source>
        <dbReference type="ARBA" id="ARBA00004236"/>
    </source>
</evidence>
<feature type="compositionally biased region" description="Low complexity" evidence="4">
    <location>
        <begin position="635"/>
        <end position="647"/>
    </location>
</feature>
<evidence type="ECO:0000256" key="5">
    <source>
        <dbReference type="SAM" id="Phobius"/>
    </source>
</evidence>
<name>A0ABV4TTZ5_9GAMM</name>
<dbReference type="InterPro" id="IPR011399">
    <property type="entry name" value="NosR"/>
</dbReference>
<keyword evidence="2" id="KW-1003">Cell membrane</keyword>
<dbReference type="Pfam" id="PF04205">
    <property type="entry name" value="FMN_bind"/>
    <property type="match status" value="1"/>
</dbReference>
<evidence type="ECO:0000256" key="4">
    <source>
        <dbReference type="SAM" id="MobiDB-lite"/>
    </source>
</evidence>
<evidence type="ECO:0000256" key="3">
    <source>
        <dbReference type="ARBA" id="ARBA00023136"/>
    </source>
</evidence>
<keyword evidence="5" id="KW-1133">Transmembrane helix</keyword>
<dbReference type="InterPro" id="IPR052378">
    <property type="entry name" value="NosR_regulator"/>
</dbReference>
<feature type="transmembrane region" description="Helical" evidence="5">
    <location>
        <begin position="441"/>
        <end position="467"/>
    </location>
</feature>
<feature type="region of interest" description="Disordered" evidence="4">
    <location>
        <begin position="25"/>
        <end position="52"/>
    </location>
</feature>
<dbReference type="Proteomes" id="UP001575181">
    <property type="component" value="Unassembled WGS sequence"/>
</dbReference>
<feature type="transmembrane region" description="Helical" evidence="5">
    <location>
        <begin position="479"/>
        <end position="499"/>
    </location>
</feature>
<feature type="compositionally biased region" description="Basic residues" evidence="4">
    <location>
        <begin position="692"/>
        <end position="706"/>
    </location>
</feature>
<evidence type="ECO:0000313" key="7">
    <source>
        <dbReference type="EMBL" id="MFA9460050.1"/>
    </source>
</evidence>
<accession>A0ABV4TTZ5</accession>
<keyword evidence="5" id="KW-0812">Transmembrane</keyword>
<dbReference type="RefSeq" id="WP_373654825.1">
    <property type="nucleotide sequence ID" value="NZ_JBGUAW010000002.1"/>
</dbReference>
<evidence type="ECO:0000259" key="6">
    <source>
        <dbReference type="SMART" id="SM00900"/>
    </source>
</evidence>
<comment type="subcellular location">
    <subcellularLocation>
        <location evidence="1">Cell membrane</location>
    </subcellularLocation>
</comment>
<dbReference type="PANTHER" id="PTHR30224:SF4">
    <property type="entry name" value="ELECTRON TRANSPORT PROTEIN YCCM-RELATED"/>
    <property type="match status" value="1"/>
</dbReference>
<dbReference type="Pfam" id="PF12801">
    <property type="entry name" value="Fer4_5"/>
    <property type="match status" value="2"/>
</dbReference>
<comment type="caution">
    <text evidence="7">The sequence shown here is derived from an EMBL/GenBank/DDBJ whole genome shotgun (WGS) entry which is preliminary data.</text>
</comment>
<reference evidence="7 8" key="1">
    <citation type="submission" date="2024-08" db="EMBL/GenBank/DDBJ databases">
        <title>Whole-genome sequencing of halo(alkali)philic microorganisms from hypersaline lakes.</title>
        <authorList>
            <person name="Sorokin D.Y."/>
            <person name="Merkel A.Y."/>
            <person name="Messina E."/>
            <person name="Yakimov M."/>
        </authorList>
    </citation>
    <scope>NUCLEOTIDE SEQUENCE [LARGE SCALE GENOMIC DNA]</scope>
    <source>
        <strain evidence="7 8">Cl-TMA</strain>
    </source>
</reference>
<feature type="transmembrane region" description="Helical" evidence="5">
    <location>
        <begin position="581"/>
        <end position="599"/>
    </location>
</feature>
<dbReference type="PANTHER" id="PTHR30224">
    <property type="entry name" value="ELECTRON TRANSPORT PROTEIN"/>
    <property type="match status" value="1"/>
</dbReference>
<feature type="region of interest" description="Disordered" evidence="4">
    <location>
        <begin position="635"/>
        <end position="715"/>
    </location>
</feature>
<keyword evidence="8" id="KW-1185">Reference proteome</keyword>
<organism evidence="7 8">
    <name type="scientific">Thiohalorhabdus methylotrophus</name>
    <dbReference type="NCBI Taxonomy" id="3242694"/>
    <lineage>
        <taxon>Bacteria</taxon>
        <taxon>Pseudomonadati</taxon>
        <taxon>Pseudomonadota</taxon>
        <taxon>Gammaproteobacteria</taxon>
        <taxon>Thiohalorhabdales</taxon>
        <taxon>Thiohalorhabdaceae</taxon>
        <taxon>Thiohalorhabdus</taxon>
    </lineage>
</organism>
<evidence type="ECO:0000256" key="2">
    <source>
        <dbReference type="ARBA" id="ARBA00022475"/>
    </source>
</evidence>
<dbReference type="InterPro" id="IPR017896">
    <property type="entry name" value="4Fe4S_Fe-S-bd"/>
</dbReference>
<feature type="compositionally biased region" description="Low complexity" evidence="4">
    <location>
        <begin position="654"/>
        <end position="673"/>
    </location>
</feature>
<proteinExistence type="predicted"/>
<sequence>MLQAGAAVAAESFAERYPVREVMPEAGKSVGEPRGDPPAAPVYKGRRSGGGKGAGGKVVGYVFITGEVVHIPAYSGKPVVMLVGMDTRGTITGVKVLHHEEPILKIGIPESTLFDFVDQFAGVPVTAHAKVGGGGEGSTIALDGISGATVTVMAANDTVMAAARRMARSRGIIEGEVAAEREPATIKTDLFKEKSWKELLGEGAIRYLHLTAKEVNERFAEQGVTEQWSGSELAGLQGDDRFIDLYFAYLNAPTIGRNLLGESRYRRLMDRLEEGEHALLIMGTGPYSFKGSGYVRGGIFDRIRLEQGIDTVTFQDLDHQRIGSLASEGHPPFEELGIFKVREKFELDPGAPWSMVLRVGRSVTPLKREFVNFNGRYQLPEQYFIAAEPPAEPLPTWKRIWLDKTVQIGVLVTALILLTAILVFQEWLAKRPRLLFYLRRGFLLFTLFWIGWYALAQLSVVNVLTFANAVIGEFSWTTFLMDPLVFILWTFVAVSLLLWGRGVYCGWLCPFGALQDYANYIGRYLLRLPQIEVPFKVHERLWAIKYVILLVLFGLSLQSMATAEKYAEVEPFKTAITMHFFREWGFALYAELLVVASAFQHKFYCRYLCPLGAALAIPARIRLFDWLKRHSATRSAAAPAKSAPTNARSRRSTPRGTSTPTSATSAWTARPPTGTSTSARPWCSAASAASAARRRAARPGRWKKPWAGRSPGSSR</sequence>